<sequence length="780" mass="84681">MDPESETEFPTALSSYSNNPLFQKNLLAEPSIIQLLCDRVKSIPDFEQQLRAVINLSKNDASAAIAATNAITILVRAGLTFHGADLRGVKIPGADLSGGQFDYAQFKGADLRGVNLSRSWLRKADMSGAQMDGVQFGELPYLELEDMVQACAYSSDGKMLAVGVARGGASVSINDTLSWTRVSCFTTPADMETMAFSPDCTRLVFGGCGVLVRLWDCVSGQEIFAMEGHRNSVKSVTFSPCGKHIASSSEDETVRVWDSQTGECLFVFEGHTNWVMSVKYSLSGERLVSGGRDGTIRIWNSETGEPGLVLNSSLGEVCCLTFSPDGRWIASGHAKGGLQLWHAVSGEPGPVLHGHTSRVTEIAFSPDSRWIASSNWDDTVRLWDASTGTLINTLSGHKDSVNSVVFSPNGLQIASGGCDRRVRLWDVDSIVTSSVEQEDQLGAVLKTVYSPNGQYILTSGQTVKQWDSFTGVHVPLSIELPEYLSVKSMSYSLDGIPTAAVVQDGTPRLWELQEGRLETILEGSRAAVQLVVMSPCCRWIVSSDREDTVTLWDLADTQQKHVLIEDGGPTREHIRCFAFSAAGHQLAVGNWSGTLWLFDPQSKSLLTSKSTDWAIAAMSFSPDVQQLAIGTANCLVYLCGLQSEERAIELRGHVGAVKCISYSPCGDWISSGSDDKTVRLWRRLRQPGDTETWSCVSTVHGFFGMIVDIAWSPTVPMEFVTGSRDESVRVWRVSSDGEDVVVKLLWGTNLVVLQANGLVLEGTTGLGAMEQRLLAQCGAI</sequence>
<feature type="repeat" description="WD" evidence="3">
    <location>
        <begin position="352"/>
        <end position="393"/>
    </location>
</feature>
<accession>A0A197JTB1</accession>
<dbReference type="InterPro" id="IPR001646">
    <property type="entry name" value="5peptide_repeat"/>
</dbReference>
<evidence type="ECO:0000256" key="2">
    <source>
        <dbReference type="ARBA" id="ARBA00022737"/>
    </source>
</evidence>
<proteinExistence type="predicted"/>
<dbReference type="Proteomes" id="UP000078512">
    <property type="component" value="Unassembled WGS sequence"/>
</dbReference>
<keyword evidence="5" id="KW-1185">Reference proteome</keyword>
<feature type="repeat" description="WD" evidence="3">
    <location>
        <begin position="394"/>
        <end position="429"/>
    </location>
</feature>
<dbReference type="PROSITE" id="PS50294">
    <property type="entry name" value="WD_REPEATS_REGION"/>
    <property type="match status" value="5"/>
</dbReference>
<keyword evidence="1 3" id="KW-0853">WD repeat</keyword>
<evidence type="ECO:0000256" key="3">
    <source>
        <dbReference type="PROSITE-ProRule" id="PRU00221"/>
    </source>
</evidence>
<evidence type="ECO:0000313" key="4">
    <source>
        <dbReference type="EMBL" id="OAQ28203.1"/>
    </source>
</evidence>
<dbReference type="OrthoDB" id="2343029at2759"/>
<feature type="repeat" description="WD" evidence="3">
    <location>
        <begin position="650"/>
        <end position="681"/>
    </location>
</feature>
<evidence type="ECO:0000256" key="1">
    <source>
        <dbReference type="ARBA" id="ARBA00022574"/>
    </source>
</evidence>
<feature type="repeat" description="WD" evidence="3">
    <location>
        <begin position="226"/>
        <end position="267"/>
    </location>
</feature>
<feature type="repeat" description="WD" evidence="3">
    <location>
        <begin position="268"/>
        <end position="309"/>
    </location>
</feature>
<dbReference type="CDD" id="cd00200">
    <property type="entry name" value="WD40"/>
    <property type="match status" value="1"/>
</dbReference>
<gene>
    <name evidence="4" type="ORF">K457DRAFT_1893443</name>
</gene>
<dbReference type="InterPro" id="IPR020472">
    <property type="entry name" value="WD40_PAC1"/>
</dbReference>
<dbReference type="Pfam" id="PF00400">
    <property type="entry name" value="WD40"/>
    <property type="match status" value="8"/>
</dbReference>
<feature type="repeat" description="WD" evidence="3">
    <location>
        <begin position="310"/>
        <end position="341"/>
    </location>
</feature>
<dbReference type="InterPro" id="IPR015943">
    <property type="entry name" value="WD40/YVTN_repeat-like_dom_sf"/>
</dbReference>
<dbReference type="Gene3D" id="2.130.10.10">
    <property type="entry name" value="YVTN repeat-like/Quinoprotein amine dehydrogenase"/>
    <property type="match status" value="5"/>
</dbReference>
<reference evidence="4 5" key="1">
    <citation type="submission" date="2016-05" db="EMBL/GenBank/DDBJ databases">
        <title>Genome sequencing reveals origins of a unique bacterial endosymbiosis in the earliest lineages of terrestrial Fungi.</title>
        <authorList>
            <consortium name="DOE Joint Genome Institute"/>
            <person name="Uehling J."/>
            <person name="Gryganskyi A."/>
            <person name="Hameed K."/>
            <person name="Tschaplinski T."/>
            <person name="Misztal P."/>
            <person name="Wu S."/>
            <person name="Desiro A."/>
            <person name="Vande Pol N."/>
            <person name="Du Z.-Y."/>
            <person name="Zienkiewicz A."/>
            <person name="Zienkiewicz K."/>
            <person name="Morin E."/>
            <person name="Tisserant E."/>
            <person name="Splivallo R."/>
            <person name="Hainaut M."/>
            <person name="Henrissat B."/>
            <person name="Ohm R."/>
            <person name="Kuo A."/>
            <person name="Yan J."/>
            <person name="Lipzen A."/>
            <person name="Nolan M."/>
            <person name="Labutti K."/>
            <person name="Barry K."/>
            <person name="Goldstein A."/>
            <person name="Labbe J."/>
            <person name="Schadt C."/>
            <person name="Tuskan G."/>
            <person name="Grigoriev I."/>
            <person name="Martin F."/>
            <person name="Vilgalys R."/>
            <person name="Bonito G."/>
        </authorList>
    </citation>
    <scope>NUCLEOTIDE SEQUENCE [LARGE SCALE GENOMIC DNA]</scope>
    <source>
        <strain evidence="4 5">AG-77</strain>
    </source>
</reference>
<keyword evidence="2" id="KW-0677">Repeat</keyword>
<evidence type="ECO:0000313" key="5">
    <source>
        <dbReference type="Proteomes" id="UP000078512"/>
    </source>
</evidence>
<dbReference type="SUPFAM" id="SSF50978">
    <property type="entry name" value="WD40 repeat-like"/>
    <property type="match status" value="2"/>
</dbReference>
<dbReference type="STRING" id="1314771.A0A197JTB1"/>
<dbReference type="SUPFAM" id="SSF141571">
    <property type="entry name" value="Pentapeptide repeat-like"/>
    <property type="match status" value="1"/>
</dbReference>
<dbReference type="PROSITE" id="PS00678">
    <property type="entry name" value="WD_REPEATS_1"/>
    <property type="match status" value="4"/>
</dbReference>
<dbReference type="InterPro" id="IPR019775">
    <property type="entry name" value="WD40_repeat_CS"/>
</dbReference>
<dbReference type="InterPro" id="IPR036322">
    <property type="entry name" value="WD40_repeat_dom_sf"/>
</dbReference>
<dbReference type="PRINTS" id="PR00320">
    <property type="entry name" value="GPROTEINBRPT"/>
</dbReference>
<organism evidence="4 5">
    <name type="scientific">Linnemannia elongata AG-77</name>
    <dbReference type="NCBI Taxonomy" id="1314771"/>
    <lineage>
        <taxon>Eukaryota</taxon>
        <taxon>Fungi</taxon>
        <taxon>Fungi incertae sedis</taxon>
        <taxon>Mucoromycota</taxon>
        <taxon>Mortierellomycotina</taxon>
        <taxon>Mortierellomycetes</taxon>
        <taxon>Mortierellales</taxon>
        <taxon>Mortierellaceae</taxon>
        <taxon>Linnemannia</taxon>
    </lineage>
</organism>
<dbReference type="PANTHER" id="PTHR19848:SF8">
    <property type="entry name" value="F-BOX AND WD REPEAT DOMAIN CONTAINING 7"/>
    <property type="match status" value="1"/>
</dbReference>
<dbReference type="SMART" id="SM00320">
    <property type="entry name" value="WD40"/>
    <property type="match status" value="12"/>
</dbReference>
<dbReference type="InterPro" id="IPR001680">
    <property type="entry name" value="WD40_rpt"/>
</dbReference>
<dbReference type="PANTHER" id="PTHR19848">
    <property type="entry name" value="WD40 REPEAT PROTEIN"/>
    <property type="match status" value="1"/>
</dbReference>
<name>A0A197JTB1_9FUNG</name>
<dbReference type="Pfam" id="PF00805">
    <property type="entry name" value="Pentapeptide"/>
    <property type="match status" value="1"/>
</dbReference>
<feature type="repeat" description="WD" evidence="3">
    <location>
        <begin position="699"/>
        <end position="735"/>
    </location>
</feature>
<dbReference type="PROSITE" id="PS50082">
    <property type="entry name" value="WD_REPEATS_2"/>
    <property type="match status" value="8"/>
</dbReference>
<feature type="repeat" description="WD" evidence="3">
    <location>
        <begin position="521"/>
        <end position="562"/>
    </location>
</feature>
<protein>
    <submittedName>
        <fullName evidence="4">WD40 repeat-like protein</fullName>
    </submittedName>
</protein>
<dbReference type="EMBL" id="KV442050">
    <property type="protein sequence ID" value="OAQ28203.1"/>
    <property type="molecule type" value="Genomic_DNA"/>
</dbReference>
<dbReference type="Gene3D" id="2.160.20.80">
    <property type="entry name" value="E3 ubiquitin-protein ligase SopA"/>
    <property type="match status" value="1"/>
</dbReference>
<dbReference type="AlphaFoldDB" id="A0A197JTB1"/>